<reference evidence="2" key="1">
    <citation type="submission" date="2018-05" db="EMBL/GenBank/DDBJ databases">
        <title>Genome Sequencing of selected type strains of the family Eggerthellaceae.</title>
        <authorList>
            <person name="Danylec N."/>
            <person name="Stoll D.A."/>
            <person name="Doetsch A."/>
            <person name="Huch M."/>
        </authorList>
    </citation>
    <scope>NUCLEOTIDE SEQUENCE [LARGE SCALE GENOMIC DNA]</scope>
    <source>
        <strain evidence="2">DSM 22006</strain>
    </source>
</reference>
<keyword evidence="2" id="KW-1185">Reference proteome</keyword>
<organism evidence="1 2">
    <name type="scientific">Slackia isoflavoniconvertens</name>
    <dbReference type="NCBI Taxonomy" id="572010"/>
    <lineage>
        <taxon>Bacteria</taxon>
        <taxon>Bacillati</taxon>
        <taxon>Actinomycetota</taxon>
        <taxon>Coriobacteriia</taxon>
        <taxon>Eggerthellales</taxon>
        <taxon>Eggerthellaceae</taxon>
        <taxon>Slackia</taxon>
    </lineage>
</organism>
<name>A0A3N0IML6_9ACTN</name>
<proteinExistence type="predicted"/>
<sequence>MTVPLDTVNDIRSMDAAGRSRSEIARVLHVSRNTVAKYADMEDMSPAAPMPQRRGRPALEGNEEWVIGVLEADLGAP</sequence>
<dbReference type="Gene3D" id="1.10.10.60">
    <property type="entry name" value="Homeodomain-like"/>
    <property type="match status" value="1"/>
</dbReference>
<evidence type="ECO:0000313" key="1">
    <source>
        <dbReference type="EMBL" id="RNM37542.1"/>
    </source>
</evidence>
<dbReference type="EMBL" id="QIBZ01000001">
    <property type="protein sequence ID" value="RNM37542.1"/>
    <property type="molecule type" value="Genomic_DNA"/>
</dbReference>
<feature type="non-terminal residue" evidence="1">
    <location>
        <position position="77"/>
    </location>
</feature>
<accession>A0A3N0IML6</accession>
<comment type="caution">
    <text evidence="1">The sequence shown here is derived from an EMBL/GenBank/DDBJ whole genome shotgun (WGS) entry which is preliminary data.</text>
</comment>
<evidence type="ECO:0000313" key="2">
    <source>
        <dbReference type="Proteomes" id="UP000271472"/>
    </source>
</evidence>
<gene>
    <name evidence="1" type="ORF">DMP05_01090</name>
</gene>
<dbReference type="Proteomes" id="UP000271472">
    <property type="component" value="Unassembled WGS sequence"/>
</dbReference>
<dbReference type="AlphaFoldDB" id="A0A3N0IML6"/>
<protein>
    <submittedName>
        <fullName evidence="1">IS21 family transposase</fullName>
    </submittedName>
</protein>